<reference evidence="2 3" key="1">
    <citation type="submission" date="2024-02" db="EMBL/GenBank/DDBJ databases">
        <title>A draft genome for the cacao thread blight pathogen Marasmius crinis-equi.</title>
        <authorList>
            <person name="Cohen S.P."/>
            <person name="Baruah I.K."/>
            <person name="Amoako-Attah I."/>
            <person name="Bukari Y."/>
            <person name="Meinhardt L.W."/>
            <person name="Bailey B.A."/>
        </authorList>
    </citation>
    <scope>NUCLEOTIDE SEQUENCE [LARGE SCALE GENOMIC DNA]</scope>
    <source>
        <strain evidence="2 3">GH-76</strain>
    </source>
</reference>
<gene>
    <name evidence="2" type="ORF">V5O48_012462</name>
</gene>
<feature type="compositionally biased region" description="Low complexity" evidence="1">
    <location>
        <begin position="346"/>
        <end position="356"/>
    </location>
</feature>
<feature type="compositionally biased region" description="Low complexity" evidence="1">
    <location>
        <begin position="171"/>
        <end position="187"/>
    </location>
</feature>
<comment type="caution">
    <text evidence="2">The sequence shown here is derived from an EMBL/GenBank/DDBJ whole genome shotgun (WGS) entry which is preliminary data.</text>
</comment>
<feature type="region of interest" description="Disordered" evidence="1">
    <location>
        <begin position="263"/>
        <end position="390"/>
    </location>
</feature>
<feature type="compositionally biased region" description="Pro residues" evidence="1">
    <location>
        <begin position="286"/>
        <end position="301"/>
    </location>
</feature>
<proteinExistence type="predicted"/>
<feature type="region of interest" description="Disordered" evidence="1">
    <location>
        <begin position="1"/>
        <end position="135"/>
    </location>
</feature>
<sequence length="440" mass="48082">MVQSSSSSGSLKSPSIRPRRPPSPVSLYGAGAFGAPPPKPARPLPHIEKKPKRESVGHERTPSTSSINTSRKSEDSASSRSASNGSIKSVESLKNLGVSGWRKKRTSISSSLPTSPMPHSSFKPMSNKPRSHLEDEDFIPSEAETLVRQLDKATRTFGERVPVEFILRGKPPSSSQSQPTSASTPVSEIPPVRTEEDDFHLAHNDIPVTNSPPSEDIYATASCRPDSTLLPDEDYRRPDSPVLSSQDYHYMKKTRTLAPIATTAPLLDDSEPEEASPILFSQLAKPPLPPPTHDLPLPPSLRPSEHPDRHVPLLLRQPRPKYRSPSSPPPTTSHVPTPLAASKDNATGTTPATTPTRQAHPNPIRPKASHAGHTPFEGSLPRPDSPFQNSAIPFQAWMSTTWPSEKDPSQVLRQDCGQGWSGEWNRSDMQDVISKLRQLK</sequence>
<dbReference type="EMBL" id="JBAHYK010001103">
    <property type="protein sequence ID" value="KAL0569509.1"/>
    <property type="molecule type" value="Genomic_DNA"/>
</dbReference>
<evidence type="ECO:0000256" key="1">
    <source>
        <dbReference type="SAM" id="MobiDB-lite"/>
    </source>
</evidence>
<name>A0ABR3F2S2_9AGAR</name>
<keyword evidence="3" id="KW-1185">Reference proteome</keyword>
<feature type="compositionally biased region" description="Low complexity" evidence="1">
    <location>
        <begin position="1"/>
        <end position="16"/>
    </location>
</feature>
<evidence type="ECO:0000313" key="2">
    <source>
        <dbReference type="EMBL" id="KAL0569509.1"/>
    </source>
</evidence>
<organism evidence="2 3">
    <name type="scientific">Marasmius crinis-equi</name>
    <dbReference type="NCBI Taxonomy" id="585013"/>
    <lineage>
        <taxon>Eukaryota</taxon>
        <taxon>Fungi</taxon>
        <taxon>Dikarya</taxon>
        <taxon>Basidiomycota</taxon>
        <taxon>Agaricomycotina</taxon>
        <taxon>Agaricomycetes</taxon>
        <taxon>Agaricomycetidae</taxon>
        <taxon>Agaricales</taxon>
        <taxon>Marasmiineae</taxon>
        <taxon>Marasmiaceae</taxon>
        <taxon>Marasmius</taxon>
    </lineage>
</organism>
<feature type="compositionally biased region" description="Polar residues" evidence="1">
    <location>
        <begin position="107"/>
        <end position="118"/>
    </location>
</feature>
<dbReference type="Proteomes" id="UP001465976">
    <property type="component" value="Unassembled WGS sequence"/>
</dbReference>
<protein>
    <submittedName>
        <fullName evidence="2">Uncharacterized protein</fullName>
    </submittedName>
</protein>
<feature type="compositionally biased region" description="Basic and acidic residues" evidence="1">
    <location>
        <begin position="45"/>
        <end position="61"/>
    </location>
</feature>
<evidence type="ECO:0000313" key="3">
    <source>
        <dbReference type="Proteomes" id="UP001465976"/>
    </source>
</evidence>
<feature type="compositionally biased region" description="Low complexity" evidence="1">
    <location>
        <begin position="78"/>
        <end position="89"/>
    </location>
</feature>
<feature type="region of interest" description="Disordered" evidence="1">
    <location>
        <begin position="163"/>
        <end position="247"/>
    </location>
</feature>
<accession>A0ABR3F2S2</accession>